<comment type="similarity">
    <text evidence="7">Belongs to the binding-protein-dependent transport system permease family.</text>
</comment>
<dbReference type="PANTHER" id="PTHR32243">
    <property type="entry name" value="MALTOSE TRANSPORT SYSTEM PERMEASE-RELATED"/>
    <property type="match status" value="1"/>
</dbReference>
<dbReference type="AlphaFoldDB" id="A0A932HW64"/>
<evidence type="ECO:0000256" key="6">
    <source>
        <dbReference type="ARBA" id="ARBA00023136"/>
    </source>
</evidence>
<feature type="transmembrane region" description="Helical" evidence="7">
    <location>
        <begin position="21"/>
        <end position="42"/>
    </location>
</feature>
<evidence type="ECO:0000256" key="4">
    <source>
        <dbReference type="ARBA" id="ARBA00022692"/>
    </source>
</evidence>
<keyword evidence="3" id="KW-1003">Cell membrane</keyword>
<keyword evidence="6 7" id="KW-0472">Membrane</keyword>
<gene>
    <name evidence="9" type="ORF">HYZ11_04315</name>
</gene>
<dbReference type="GO" id="GO:0055085">
    <property type="term" value="P:transmembrane transport"/>
    <property type="evidence" value="ECO:0007669"/>
    <property type="project" value="InterPro"/>
</dbReference>
<dbReference type="Proteomes" id="UP000782312">
    <property type="component" value="Unassembled WGS sequence"/>
</dbReference>
<keyword evidence="2 7" id="KW-0813">Transport</keyword>
<evidence type="ECO:0000259" key="8">
    <source>
        <dbReference type="PROSITE" id="PS50928"/>
    </source>
</evidence>
<feature type="transmembrane region" description="Helical" evidence="7">
    <location>
        <begin position="221"/>
        <end position="244"/>
    </location>
</feature>
<keyword evidence="5 7" id="KW-1133">Transmembrane helix</keyword>
<sequence length="315" mass="35818">MMAAAPGARASFARRHHLFWWFRHAALLAWTLFVMFPIYWMLATSFKDAGEWVTWPPHWYPHYPTLYNYRQIFAFSTLSEGLSREASEQVFSIWGAMYDSLLICTVSSLISLLLGTFLAYSVSRFGVGGRNFRYLILTIRMVPPIVIAIPILMYYAIMIPYTTDVLFGARISFFDSYTGLGSLYTATTLPFVIWMMLSFIDEVPYTLEHAARMMGAGRIYTLRRVVLPLVASGMVVTFLFIFILNWSEFLLALTLTHPKVTTLPILLNKFQSAVEGRLYGPQAAIGTVITIPVVVLGILIQKHLIKGFSFGMIRK</sequence>
<evidence type="ECO:0000256" key="1">
    <source>
        <dbReference type="ARBA" id="ARBA00004651"/>
    </source>
</evidence>
<dbReference type="InterPro" id="IPR050901">
    <property type="entry name" value="BP-dep_ABC_trans_perm"/>
</dbReference>
<protein>
    <submittedName>
        <fullName evidence="9">Carbohydrate ABC transporter permease</fullName>
    </submittedName>
</protein>
<feature type="transmembrane region" description="Helical" evidence="7">
    <location>
        <begin position="283"/>
        <end position="305"/>
    </location>
</feature>
<comment type="caution">
    <text evidence="9">The sequence shown here is derived from an EMBL/GenBank/DDBJ whole genome shotgun (WGS) entry which is preliminary data.</text>
</comment>
<dbReference type="Pfam" id="PF00528">
    <property type="entry name" value="BPD_transp_1"/>
    <property type="match status" value="1"/>
</dbReference>
<organism evidence="9 10">
    <name type="scientific">Tectimicrobiota bacterium</name>
    <dbReference type="NCBI Taxonomy" id="2528274"/>
    <lineage>
        <taxon>Bacteria</taxon>
        <taxon>Pseudomonadati</taxon>
        <taxon>Nitrospinota/Tectimicrobiota group</taxon>
        <taxon>Candidatus Tectimicrobiota</taxon>
    </lineage>
</organism>
<feature type="domain" description="ABC transmembrane type-1" evidence="8">
    <location>
        <begin position="97"/>
        <end position="300"/>
    </location>
</feature>
<dbReference type="GO" id="GO:0005886">
    <property type="term" value="C:plasma membrane"/>
    <property type="evidence" value="ECO:0007669"/>
    <property type="project" value="UniProtKB-SubCell"/>
</dbReference>
<comment type="subcellular location">
    <subcellularLocation>
        <location evidence="1 7">Cell membrane</location>
        <topology evidence="1 7">Multi-pass membrane protein</topology>
    </subcellularLocation>
</comment>
<name>A0A932HW64_UNCTE</name>
<evidence type="ECO:0000256" key="2">
    <source>
        <dbReference type="ARBA" id="ARBA00022448"/>
    </source>
</evidence>
<evidence type="ECO:0000313" key="10">
    <source>
        <dbReference type="Proteomes" id="UP000782312"/>
    </source>
</evidence>
<dbReference type="InterPro" id="IPR000515">
    <property type="entry name" value="MetI-like"/>
</dbReference>
<evidence type="ECO:0000313" key="9">
    <source>
        <dbReference type="EMBL" id="MBI3126810.1"/>
    </source>
</evidence>
<feature type="transmembrane region" description="Helical" evidence="7">
    <location>
        <begin position="100"/>
        <end position="122"/>
    </location>
</feature>
<dbReference type="InterPro" id="IPR035906">
    <property type="entry name" value="MetI-like_sf"/>
</dbReference>
<evidence type="ECO:0000256" key="5">
    <source>
        <dbReference type="ARBA" id="ARBA00022989"/>
    </source>
</evidence>
<evidence type="ECO:0000256" key="7">
    <source>
        <dbReference type="RuleBase" id="RU363032"/>
    </source>
</evidence>
<feature type="transmembrane region" description="Helical" evidence="7">
    <location>
        <begin position="177"/>
        <end position="200"/>
    </location>
</feature>
<dbReference type="PROSITE" id="PS50928">
    <property type="entry name" value="ABC_TM1"/>
    <property type="match status" value="1"/>
</dbReference>
<feature type="transmembrane region" description="Helical" evidence="7">
    <location>
        <begin position="134"/>
        <end position="157"/>
    </location>
</feature>
<dbReference type="Gene3D" id="1.10.3720.10">
    <property type="entry name" value="MetI-like"/>
    <property type="match status" value="1"/>
</dbReference>
<dbReference type="EMBL" id="JACPUR010000013">
    <property type="protein sequence ID" value="MBI3126810.1"/>
    <property type="molecule type" value="Genomic_DNA"/>
</dbReference>
<dbReference type="CDD" id="cd06261">
    <property type="entry name" value="TM_PBP2"/>
    <property type="match status" value="1"/>
</dbReference>
<keyword evidence="4 7" id="KW-0812">Transmembrane</keyword>
<evidence type="ECO:0000256" key="3">
    <source>
        <dbReference type="ARBA" id="ARBA00022475"/>
    </source>
</evidence>
<accession>A0A932HW64</accession>
<dbReference type="SUPFAM" id="SSF161098">
    <property type="entry name" value="MetI-like"/>
    <property type="match status" value="1"/>
</dbReference>
<dbReference type="PANTHER" id="PTHR32243:SF18">
    <property type="entry name" value="INNER MEMBRANE ABC TRANSPORTER PERMEASE PROTEIN YCJP"/>
    <property type="match status" value="1"/>
</dbReference>
<reference evidence="9" key="1">
    <citation type="submission" date="2020-07" db="EMBL/GenBank/DDBJ databases">
        <title>Huge and variable diversity of episymbiotic CPR bacteria and DPANN archaea in groundwater ecosystems.</title>
        <authorList>
            <person name="He C.Y."/>
            <person name="Keren R."/>
            <person name="Whittaker M."/>
            <person name="Farag I.F."/>
            <person name="Doudna J."/>
            <person name="Cate J.H.D."/>
            <person name="Banfield J.F."/>
        </authorList>
    </citation>
    <scope>NUCLEOTIDE SEQUENCE</scope>
    <source>
        <strain evidence="9">NC_groundwater_763_Ag_S-0.2um_68_21</strain>
    </source>
</reference>
<proteinExistence type="inferred from homology"/>